<organism evidence="6 8">
    <name type="scientific">Saliniramus fredricksonii</name>
    <dbReference type="NCBI Taxonomy" id="1653334"/>
    <lineage>
        <taxon>Bacteria</taxon>
        <taxon>Pseudomonadati</taxon>
        <taxon>Pseudomonadota</taxon>
        <taxon>Alphaproteobacteria</taxon>
        <taxon>Hyphomicrobiales</taxon>
        <taxon>Salinarimonadaceae</taxon>
        <taxon>Saliniramus</taxon>
    </lineage>
</organism>
<evidence type="ECO:0000313" key="9">
    <source>
        <dbReference type="Proteomes" id="UP000182800"/>
    </source>
</evidence>
<dbReference type="Gene3D" id="3.40.30.10">
    <property type="entry name" value="Glutaredoxin"/>
    <property type="match status" value="1"/>
</dbReference>
<dbReference type="PANTHER" id="PTHR12151:SF25">
    <property type="entry name" value="LINALOOL DEHYDRATASE_ISOMERASE DOMAIN-CONTAINING PROTEIN"/>
    <property type="match status" value="1"/>
</dbReference>
<dbReference type="AlphaFoldDB" id="A0A0P7YD74"/>
<reference evidence="7 9" key="2">
    <citation type="submission" date="2016-08" db="EMBL/GenBank/DDBJ databases">
        <authorList>
            <person name="Varghese N."/>
            <person name="Submissions Spin"/>
        </authorList>
    </citation>
    <scope>NUCLEOTIDE SEQUENCE [LARGE SCALE GENOMIC DNA]</scope>
    <source>
        <strain evidence="7 9">HL-109</strain>
    </source>
</reference>
<dbReference type="InterPro" id="IPR013766">
    <property type="entry name" value="Thioredoxin_domain"/>
</dbReference>
<sequence>MSERARRIAIPLVAFLFGLVSLGVVAVMTLTPGGREVATSDVGGPFTLTDHDGNQVTQDDFLGEPHLLFFGFTHCPDVCPTKLFEISEVLRATAEEGRELNALFITVDPERDTPESMRLYVQSFDDRIIGLTGSDEEIDAVVRSFRAYKRRVPLDDGDYTMDHTALVYIMDDQGRFVASLNTTQDPQAAAQELLGRI</sequence>
<feature type="disulfide bond" description="Redox-active" evidence="4">
    <location>
        <begin position="75"/>
        <end position="79"/>
    </location>
</feature>
<dbReference type="Pfam" id="PF02630">
    <property type="entry name" value="SCO1-SenC"/>
    <property type="match status" value="1"/>
</dbReference>
<evidence type="ECO:0000256" key="2">
    <source>
        <dbReference type="ARBA" id="ARBA00023008"/>
    </source>
</evidence>
<evidence type="ECO:0000313" key="7">
    <source>
        <dbReference type="EMBL" id="SCC78799.1"/>
    </source>
</evidence>
<dbReference type="GO" id="GO:0046872">
    <property type="term" value="F:metal ion binding"/>
    <property type="evidence" value="ECO:0007669"/>
    <property type="project" value="UniProtKB-KW"/>
</dbReference>
<keyword evidence="3" id="KW-0479">Metal-binding</keyword>
<dbReference type="InterPro" id="IPR036249">
    <property type="entry name" value="Thioredoxin-like_sf"/>
</dbReference>
<gene>
    <name evidence="6" type="primary">prrC</name>
    <name evidence="7" type="ORF">GA0071312_0499</name>
    <name evidence="6" type="ORF">HLUCCO17_03115</name>
</gene>
<evidence type="ECO:0000259" key="5">
    <source>
        <dbReference type="PROSITE" id="PS51352"/>
    </source>
</evidence>
<dbReference type="EMBL" id="LJSX01000003">
    <property type="protein sequence ID" value="KPQ12167.1"/>
    <property type="molecule type" value="Genomic_DNA"/>
</dbReference>
<dbReference type="PROSITE" id="PS51352">
    <property type="entry name" value="THIOREDOXIN_2"/>
    <property type="match status" value="1"/>
</dbReference>
<evidence type="ECO:0000313" key="6">
    <source>
        <dbReference type="EMBL" id="KPQ12167.1"/>
    </source>
</evidence>
<feature type="binding site" evidence="3">
    <location>
        <position position="163"/>
    </location>
    <ligand>
        <name>Cu cation</name>
        <dbReference type="ChEBI" id="CHEBI:23378"/>
    </ligand>
</feature>
<dbReference type="InterPro" id="IPR003782">
    <property type="entry name" value="SCO1/SenC"/>
</dbReference>
<feature type="binding site" evidence="3">
    <location>
        <position position="75"/>
    </location>
    <ligand>
        <name>Cu cation</name>
        <dbReference type="ChEBI" id="CHEBI:23378"/>
    </ligand>
</feature>
<dbReference type="STRING" id="1653334.GA0071312_0499"/>
<keyword evidence="9" id="KW-1185">Reference proteome</keyword>
<reference evidence="6 8" key="1">
    <citation type="submission" date="2015-09" db="EMBL/GenBank/DDBJ databases">
        <title>Identification and resolution of microdiversity through metagenomic sequencing of parallel consortia.</title>
        <authorList>
            <person name="Nelson W.C."/>
            <person name="Romine M.F."/>
            <person name="Lindemann S.R."/>
        </authorList>
    </citation>
    <scope>NUCLEOTIDE SEQUENCE [LARGE SCALE GENOMIC DNA]</scope>
    <source>
        <strain evidence="6">HL-109</strain>
    </source>
</reference>
<evidence type="ECO:0000256" key="1">
    <source>
        <dbReference type="ARBA" id="ARBA00010996"/>
    </source>
</evidence>
<keyword evidence="2 3" id="KW-0186">Copper</keyword>
<evidence type="ECO:0000256" key="3">
    <source>
        <dbReference type="PIRSR" id="PIRSR603782-1"/>
    </source>
</evidence>
<dbReference type="OrthoDB" id="9790194at2"/>
<dbReference type="Proteomes" id="UP000182800">
    <property type="component" value="Unassembled WGS sequence"/>
</dbReference>
<dbReference type="PATRIC" id="fig|1653334.4.peg.3225"/>
<dbReference type="SUPFAM" id="SSF52833">
    <property type="entry name" value="Thioredoxin-like"/>
    <property type="match status" value="1"/>
</dbReference>
<dbReference type="FunFam" id="3.40.30.10:FF:000013">
    <property type="entry name" value="Blast:Protein SCO1 homolog, mitochondrial"/>
    <property type="match status" value="1"/>
</dbReference>
<comment type="caution">
    <text evidence="6">The sequence shown here is derived from an EMBL/GenBank/DDBJ whole genome shotgun (WGS) entry which is preliminary data.</text>
</comment>
<name>A0A0P7YD74_9HYPH</name>
<feature type="domain" description="Thioredoxin" evidence="5">
    <location>
        <begin position="37"/>
        <end position="197"/>
    </location>
</feature>
<proteinExistence type="inferred from homology"/>
<evidence type="ECO:0000256" key="4">
    <source>
        <dbReference type="PIRSR" id="PIRSR603782-2"/>
    </source>
</evidence>
<dbReference type="Proteomes" id="UP000050497">
    <property type="component" value="Unassembled WGS sequence"/>
</dbReference>
<protein>
    <submittedName>
        <fullName evidence="6">Cytochrome oxidase biogenesis copper metallochaperone PrrC</fullName>
    </submittedName>
    <submittedName>
        <fullName evidence="7">Protein SCO1/2</fullName>
    </submittedName>
</protein>
<dbReference type="CDD" id="cd02968">
    <property type="entry name" value="SCO"/>
    <property type="match status" value="1"/>
</dbReference>
<accession>A0A0P7YD74</accession>
<evidence type="ECO:0000313" key="8">
    <source>
        <dbReference type="Proteomes" id="UP000050497"/>
    </source>
</evidence>
<dbReference type="PANTHER" id="PTHR12151">
    <property type="entry name" value="ELECTRON TRANSPORT PROTIN SCO1/SENC FAMILY MEMBER"/>
    <property type="match status" value="1"/>
</dbReference>
<keyword evidence="4" id="KW-1015">Disulfide bond</keyword>
<dbReference type="EMBL" id="FMBM01000001">
    <property type="protein sequence ID" value="SCC78799.1"/>
    <property type="molecule type" value="Genomic_DNA"/>
</dbReference>
<dbReference type="RefSeq" id="WP_074443477.1">
    <property type="nucleotide sequence ID" value="NZ_FMBM01000001.1"/>
</dbReference>
<feature type="binding site" evidence="3">
    <location>
        <position position="79"/>
    </location>
    <ligand>
        <name>Cu cation</name>
        <dbReference type="ChEBI" id="CHEBI:23378"/>
    </ligand>
</feature>
<comment type="similarity">
    <text evidence="1">Belongs to the SCO1/2 family.</text>
</comment>